<comment type="caution">
    <text evidence="3">The sequence shown here is derived from an EMBL/GenBank/DDBJ whole genome shotgun (WGS) entry which is preliminary data.</text>
</comment>
<dbReference type="Pfam" id="PF00646">
    <property type="entry name" value="F-box"/>
    <property type="match status" value="1"/>
</dbReference>
<evidence type="ECO:0000313" key="3">
    <source>
        <dbReference type="EMBL" id="KAK0600273.1"/>
    </source>
</evidence>
<dbReference type="AlphaFoldDB" id="A0AA39T380"/>
<dbReference type="Proteomes" id="UP001168877">
    <property type="component" value="Unassembled WGS sequence"/>
</dbReference>
<dbReference type="PANTHER" id="PTHR31293:SF12">
    <property type="entry name" value="RNI-LIKE SUPERFAMILY PROTEIN"/>
    <property type="match status" value="1"/>
</dbReference>
<reference evidence="3" key="2">
    <citation type="submission" date="2023-06" db="EMBL/GenBank/DDBJ databases">
        <authorList>
            <person name="Swenson N.G."/>
            <person name="Wegrzyn J.L."/>
            <person name="Mcevoy S.L."/>
        </authorList>
    </citation>
    <scope>NUCLEOTIDE SEQUENCE</scope>
    <source>
        <strain evidence="3">NS2018</strain>
        <tissue evidence="3">Leaf</tissue>
    </source>
</reference>
<keyword evidence="4" id="KW-1185">Reference proteome</keyword>
<reference evidence="3" key="1">
    <citation type="journal article" date="2022" name="Plant J.">
        <title>Strategies of tolerance reflected in two North American maple genomes.</title>
        <authorList>
            <person name="McEvoy S.L."/>
            <person name="Sezen U.U."/>
            <person name="Trouern-Trend A."/>
            <person name="McMahon S.M."/>
            <person name="Schaberg P.G."/>
            <person name="Yang J."/>
            <person name="Wegrzyn J.L."/>
            <person name="Swenson N.G."/>
        </authorList>
    </citation>
    <scope>NUCLEOTIDE SEQUENCE</scope>
    <source>
        <strain evidence="3">NS2018</strain>
    </source>
</reference>
<dbReference type="PANTHER" id="PTHR31293">
    <property type="entry name" value="RNI-LIKE SUPERFAMILY PROTEIN"/>
    <property type="match status" value="1"/>
</dbReference>
<organism evidence="3 4">
    <name type="scientific">Acer saccharum</name>
    <name type="common">Sugar maple</name>
    <dbReference type="NCBI Taxonomy" id="4024"/>
    <lineage>
        <taxon>Eukaryota</taxon>
        <taxon>Viridiplantae</taxon>
        <taxon>Streptophyta</taxon>
        <taxon>Embryophyta</taxon>
        <taxon>Tracheophyta</taxon>
        <taxon>Spermatophyta</taxon>
        <taxon>Magnoliopsida</taxon>
        <taxon>eudicotyledons</taxon>
        <taxon>Gunneridae</taxon>
        <taxon>Pentapetalae</taxon>
        <taxon>rosids</taxon>
        <taxon>malvids</taxon>
        <taxon>Sapindales</taxon>
        <taxon>Sapindaceae</taxon>
        <taxon>Hippocastanoideae</taxon>
        <taxon>Acereae</taxon>
        <taxon>Acer</taxon>
    </lineage>
</organism>
<sequence>MADKRNNSSRDIISGLPCELLSYIFGFLPLKEAARTSVISTKFRHIWRGIDRIDLQDFVPPFELNPEEFWTKNLIILSCIETSLKVVEVFGFQGTGNEVLMLQYLILFGSVLEEVNLYLSEEDDGYSSNRENYQ</sequence>
<feature type="domain" description="F-box" evidence="1">
    <location>
        <begin position="13"/>
        <end position="49"/>
    </location>
</feature>
<evidence type="ECO:0000259" key="1">
    <source>
        <dbReference type="Pfam" id="PF00646"/>
    </source>
</evidence>
<dbReference type="SUPFAM" id="SSF81383">
    <property type="entry name" value="F-box domain"/>
    <property type="match status" value="1"/>
</dbReference>
<evidence type="ECO:0000259" key="2">
    <source>
        <dbReference type="Pfam" id="PF08387"/>
    </source>
</evidence>
<protein>
    <recommendedName>
        <fullName evidence="5">F-box domain-containing protein</fullName>
    </recommendedName>
</protein>
<dbReference type="InterPro" id="IPR001810">
    <property type="entry name" value="F-box_dom"/>
</dbReference>
<dbReference type="InterPro" id="IPR036047">
    <property type="entry name" value="F-box-like_dom_sf"/>
</dbReference>
<dbReference type="EMBL" id="JAUESC010000003">
    <property type="protein sequence ID" value="KAK0600273.1"/>
    <property type="molecule type" value="Genomic_DNA"/>
</dbReference>
<name>A0AA39T380_ACESA</name>
<dbReference type="Gene3D" id="1.20.1280.50">
    <property type="match status" value="1"/>
</dbReference>
<feature type="domain" description="FBD" evidence="2">
    <location>
        <begin position="78"/>
        <end position="116"/>
    </location>
</feature>
<evidence type="ECO:0008006" key="5">
    <source>
        <dbReference type="Google" id="ProtNLM"/>
    </source>
</evidence>
<gene>
    <name evidence="3" type="ORF">LWI29_013281</name>
</gene>
<evidence type="ECO:0000313" key="4">
    <source>
        <dbReference type="Proteomes" id="UP001168877"/>
    </source>
</evidence>
<dbReference type="InterPro" id="IPR055294">
    <property type="entry name" value="FBL60-like"/>
</dbReference>
<dbReference type="Pfam" id="PF08387">
    <property type="entry name" value="FBD"/>
    <property type="match status" value="1"/>
</dbReference>
<dbReference type="InterPro" id="IPR006566">
    <property type="entry name" value="FBD"/>
</dbReference>
<proteinExistence type="predicted"/>
<accession>A0AA39T380</accession>